<evidence type="ECO:0000256" key="1">
    <source>
        <dbReference type="ARBA" id="ARBA00022741"/>
    </source>
</evidence>
<dbReference type="SUPFAM" id="SSF54585">
    <property type="entry name" value="Cdc48 domain 2-like"/>
    <property type="match status" value="1"/>
</dbReference>
<keyword evidence="1" id="KW-0547">Nucleotide-binding</keyword>
<dbReference type="EMBL" id="SGPM01001069">
    <property type="protein sequence ID" value="THH13442.1"/>
    <property type="molecule type" value="Genomic_DNA"/>
</dbReference>
<keyword evidence="2" id="KW-0067">ATP-binding</keyword>
<dbReference type="OrthoDB" id="27435at2759"/>
<proteinExistence type="predicted"/>
<feature type="non-terminal residue" evidence="5">
    <location>
        <position position="145"/>
    </location>
</feature>
<dbReference type="FunFam" id="2.40.40.20:FF:000003">
    <property type="entry name" value="Transitional endoplasmic reticulum ATPase"/>
    <property type="match status" value="1"/>
</dbReference>
<sequence length="145" mass="15989">MADPSGAAPQPGPNDISTAILRPKKSPNRLIVDEATADDNSVATLNPATMDALQLFRGDTIIVRGKKRRDTVLICLSSDDVEEGKIQMNKVARNNLRVKLGDLVNVHQCLDIKYGKRVHILPFDDSVEGLSGNIFDVYLKPYFLE</sequence>
<dbReference type="Gene3D" id="3.10.330.10">
    <property type="match status" value="1"/>
</dbReference>
<comment type="caution">
    <text evidence="5">The sequence shown here is derived from an EMBL/GenBank/DDBJ whole genome shotgun (WGS) entry which is preliminary data.</text>
</comment>
<organism evidence="5 6">
    <name type="scientific">Antrodiella citrinella</name>
    <dbReference type="NCBI Taxonomy" id="2447956"/>
    <lineage>
        <taxon>Eukaryota</taxon>
        <taxon>Fungi</taxon>
        <taxon>Dikarya</taxon>
        <taxon>Basidiomycota</taxon>
        <taxon>Agaricomycotina</taxon>
        <taxon>Agaricomycetes</taxon>
        <taxon>Polyporales</taxon>
        <taxon>Steccherinaceae</taxon>
        <taxon>Antrodiella</taxon>
    </lineage>
</organism>
<dbReference type="SMART" id="SM01073">
    <property type="entry name" value="CDC48_N"/>
    <property type="match status" value="1"/>
</dbReference>
<dbReference type="Gene3D" id="2.40.40.20">
    <property type="match status" value="1"/>
</dbReference>
<dbReference type="InterPro" id="IPR029067">
    <property type="entry name" value="CDC48_domain_2-like_sf"/>
</dbReference>
<dbReference type="AlphaFoldDB" id="A0A4S4LML5"/>
<dbReference type="Pfam" id="PF02359">
    <property type="entry name" value="CDC48_N"/>
    <property type="match status" value="1"/>
</dbReference>
<feature type="region of interest" description="Disordered" evidence="3">
    <location>
        <begin position="1"/>
        <end position="20"/>
    </location>
</feature>
<reference evidence="5 6" key="1">
    <citation type="submission" date="2019-02" db="EMBL/GenBank/DDBJ databases">
        <title>Genome sequencing of the rare red list fungi Antrodiella citrinella (Flaviporus citrinellus).</title>
        <authorList>
            <person name="Buettner E."/>
            <person name="Kellner H."/>
        </authorList>
    </citation>
    <scope>NUCLEOTIDE SEQUENCE [LARGE SCALE GENOMIC DNA]</scope>
    <source>
        <strain evidence="5 6">DSM 108506</strain>
    </source>
</reference>
<protein>
    <recommendedName>
        <fullName evidence="4">CDC48 N-terminal subdomain domain-containing protein</fullName>
    </recommendedName>
</protein>
<dbReference type="GO" id="GO:0005524">
    <property type="term" value="F:ATP binding"/>
    <property type="evidence" value="ECO:0007669"/>
    <property type="project" value="UniProtKB-KW"/>
</dbReference>
<keyword evidence="6" id="KW-1185">Reference proteome</keyword>
<accession>A0A4S4LML5</accession>
<evidence type="ECO:0000259" key="4">
    <source>
        <dbReference type="SMART" id="SM01073"/>
    </source>
</evidence>
<dbReference type="SUPFAM" id="SSF50692">
    <property type="entry name" value="ADC-like"/>
    <property type="match status" value="1"/>
</dbReference>
<name>A0A4S4LML5_9APHY</name>
<evidence type="ECO:0000313" key="6">
    <source>
        <dbReference type="Proteomes" id="UP000308730"/>
    </source>
</evidence>
<evidence type="ECO:0000256" key="3">
    <source>
        <dbReference type="SAM" id="MobiDB-lite"/>
    </source>
</evidence>
<dbReference type="InterPro" id="IPR009010">
    <property type="entry name" value="Asp_de-COase-like_dom_sf"/>
</dbReference>
<evidence type="ECO:0000313" key="5">
    <source>
        <dbReference type="EMBL" id="THH13442.1"/>
    </source>
</evidence>
<dbReference type="InterPro" id="IPR003338">
    <property type="entry name" value="CDC4_N-term_subdom"/>
</dbReference>
<evidence type="ECO:0000256" key="2">
    <source>
        <dbReference type="ARBA" id="ARBA00022840"/>
    </source>
</evidence>
<dbReference type="Proteomes" id="UP000308730">
    <property type="component" value="Unassembled WGS sequence"/>
</dbReference>
<gene>
    <name evidence="5" type="ORF">EUX98_g9725</name>
</gene>
<feature type="domain" description="CDC48 N-terminal subdomain" evidence="4">
    <location>
        <begin position="29"/>
        <end position="112"/>
    </location>
</feature>